<dbReference type="GO" id="GO:0007154">
    <property type="term" value="P:cell communication"/>
    <property type="evidence" value="ECO:0007669"/>
    <property type="project" value="InterPro"/>
</dbReference>
<comment type="caution">
    <text evidence="7">The sequence shown here is derived from an EMBL/GenBank/DDBJ whole genome shotgun (WGS) entry which is preliminary data.</text>
</comment>
<dbReference type="EMBL" id="CASHTH010004072">
    <property type="protein sequence ID" value="CAI8053093.1"/>
    <property type="molecule type" value="Genomic_DNA"/>
</dbReference>
<dbReference type="Proteomes" id="UP001174909">
    <property type="component" value="Unassembled WGS sequence"/>
</dbReference>
<dbReference type="AlphaFoldDB" id="A0AA35XBY9"/>
<keyword evidence="4" id="KW-0406">Ion transport</keyword>
<sequence>MAGRCRSLVLLLFMHVLSGSAQTVPCFTGLGCGSGSVGLQVSALACCSMADTLSFRRTVDAESCFTCYGFGWVQNISSDLTSAEPQTEITAVEGQTVSLTLFYTKNNPPNSLRIDFNIQTSGSATEGVDYVVTPDPASVFMDEVSLQLVPVTVNVTLVPDGIGEEGTEDIVLTLVQLPPFEPERVLINPTVRIRVEDNDIQTGFRTPGDGCIPEGVLQEICLTTVGSPAVDTVLTVSVTYDTAGPEDFDLITPQVTITETMTEPCVSYQAIADDLGLEGVENLTLFLSGPPNVQLTTASLHICIQDSDGTVPCFTGLGCGSGSVVEQASTLACCSMADTLSYRPTVNSESCFTCHGFGWVQNISSDLTSAQPQTEVTAVEGQTVTLTLFYTKNNPPNSLRIDFNIQTSGSATEGVDYVVTPDPASVFMDEVSLQFVPVTVNVTLSSDGIGGEGTEDIVLTLVQLPPFEPKRVLVNPTVRIIVEDNDREQGEVVWEMGMVGVTEGSGSVEVCANYTEAVEGFTVETSTTEVFALNGSDFLAQIGPTAHLVWNAGSTIACVSIPIIDDERVENDEIFYVNMVRIVNSPSGDDPRLVPLAIIMIMDDDLIPIVFTVDSIVTTDDQPAVEACLEVDNELVDENVAYRIPIAVETQDGTAQSDVDFMPLNNMTGGEASRGLLTPPSPSRCFTVSLLTRQDNQLDDRNFFLAVMLIDGARINPLPEQIQLPADLEITIQPAAQIEVGDISDSVLSNPLFSVTLDMKADEDDSYLCYEIHGDSGLYLNLVSDACFSINAGYETIEGAPTYNKIDALFITTSDAAGGCSNIEILSSESCTAAYLVGSDYGLVLRERYRRNGVQVEFLDGRIEVTLPCQRYPGGGIKVVVKCNAEYQNPVTEEMLPVKNLDLTFRRGKLASDAYPMPHGLLGQFWRLDFEQEPFRQQFVDGNSRENAFVMTTPVDLGVRSFVGIMYHLTWDLREKQCLYAGSRQAGTSRYVTSPADSVIEGLYQDYSVSGRFGTDYQYSVFPRNDFNCETPTFG</sequence>
<dbReference type="PANTHER" id="PTHR11878">
    <property type="entry name" value="SODIUM/CALCIUM EXCHANGER"/>
    <property type="match status" value="1"/>
</dbReference>
<dbReference type="PROSITE" id="PS51257">
    <property type="entry name" value="PROKAR_LIPOPROTEIN"/>
    <property type="match status" value="1"/>
</dbReference>
<dbReference type="GO" id="GO:0016020">
    <property type="term" value="C:membrane"/>
    <property type="evidence" value="ECO:0007669"/>
    <property type="project" value="InterPro"/>
</dbReference>
<dbReference type="Pfam" id="PF03160">
    <property type="entry name" value="Calx-beta"/>
    <property type="match status" value="4"/>
</dbReference>
<dbReference type="InterPro" id="IPR051171">
    <property type="entry name" value="CaCA"/>
</dbReference>
<feature type="domain" description="Calx-beta" evidence="6">
    <location>
        <begin position="478"/>
        <end position="580"/>
    </location>
</feature>
<feature type="chain" id="PRO_5041379307" description="Calx-beta domain-containing protein" evidence="5">
    <location>
        <begin position="22"/>
        <end position="1035"/>
    </location>
</feature>
<gene>
    <name evidence="7" type="ORF">GBAR_LOCUS29040</name>
</gene>
<feature type="signal peptide" evidence="5">
    <location>
        <begin position="1"/>
        <end position="21"/>
    </location>
</feature>
<accession>A0AA35XBY9</accession>
<evidence type="ECO:0000313" key="8">
    <source>
        <dbReference type="Proteomes" id="UP001174909"/>
    </source>
</evidence>
<reference evidence="7" key="1">
    <citation type="submission" date="2023-03" db="EMBL/GenBank/DDBJ databases">
        <authorList>
            <person name="Steffen K."/>
            <person name="Cardenas P."/>
        </authorList>
    </citation>
    <scope>NUCLEOTIDE SEQUENCE</scope>
</reference>
<protein>
    <recommendedName>
        <fullName evidence="6">Calx-beta domain-containing protein</fullName>
    </recommendedName>
</protein>
<dbReference type="InterPro" id="IPR038081">
    <property type="entry name" value="CalX-like_sf"/>
</dbReference>
<evidence type="ECO:0000259" key="6">
    <source>
        <dbReference type="SMART" id="SM00237"/>
    </source>
</evidence>
<dbReference type="InterPro" id="IPR003644">
    <property type="entry name" value="Calx_beta"/>
</dbReference>
<dbReference type="PANTHER" id="PTHR11878:SF65">
    <property type="entry name" value="NA_CA-EXCHANGE PROTEIN, ISOFORM G"/>
    <property type="match status" value="1"/>
</dbReference>
<name>A0AA35XBY9_GEOBA</name>
<evidence type="ECO:0000313" key="7">
    <source>
        <dbReference type="EMBL" id="CAI8053093.1"/>
    </source>
</evidence>
<dbReference type="Gene3D" id="2.60.40.2030">
    <property type="match status" value="1"/>
</dbReference>
<organism evidence="7 8">
    <name type="scientific">Geodia barretti</name>
    <name type="common">Barrett's horny sponge</name>
    <dbReference type="NCBI Taxonomy" id="519541"/>
    <lineage>
        <taxon>Eukaryota</taxon>
        <taxon>Metazoa</taxon>
        <taxon>Porifera</taxon>
        <taxon>Demospongiae</taxon>
        <taxon>Heteroscleromorpha</taxon>
        <taxon>Tetractinellida</taxon>
        <taxon>Astrophorina</taxon>
        <taxon>Geodiidae</taxon>
        <taxon>Geodia</taxon>
    </lineage>
</organism>
<evidence type="ECO:0000256" key="1">
    <source>
        <dbReference type="ARBA" id="ARBA00022729"/>
    </source>
</evidence>
<keyword evidence="1 5" id="KW-0732">Signal</keyword>
<evidence type="ECO:0000256" key="4">
    <source>
        <dbReference type="ARBA" id="ARBA00023065"/>
    </source>
</evidence>
<dbReference type="SMART" id="SM00237">
    <property type="entry name" value="Calx_beta"/>
    <property type="match status" value="1"/>
</dbReference>
<evidence type="ECO:0000256" key="2">
    <source>
        <dbReference type="ARBA" id="ARBA00022737"/>
    </source>
</evidence>
<keyword evidence="2" id="KW-0677">Repeat</keyword>
<keyword evidence="3" id="KW-0106">Calcium</keyword>
<proteinExistence type="predicted"/>
<dbReference type="GO" id="GO:0030001">
    <property type="term" value="P:metal ion transport"/>
    <property type="evidence" value="ECO:0007669"/>
    <property type="project" value="TreeGrafter"/>
</dbReference>
<keyword evidence="8" id="KW-1185">Reference proteome</keyword>
<keyword evidence="4" id="KW-0813">Transport</keyword>
<evidence type="ECO:0000256" key="3">
    <source>
        <dbReference type="ARBA" id="ARBA00022837"/>
    </source>
</evidence>
<dbReference type="SUPFAM" id="SSF141072">
    <property type="entry name" value="CalX-like"/>
    <property type="match status" value="2"/>
</dbReference>
<evidence type="ECO:0000256" key="5">
    <source>
        <dbReference type="SAM" id="SignalP"/>
    </source>
</evidence>